<evidence type="ECO:0000313" key="1">
    <source>
        <dbReference type="EMBL" id="SUZ75617.1"/>
    </source>
</evidence>
<sequence length="101" mass="11531">MMRDGMSNVLATPHTQAPSATSALTDFYREEFIKHQRCLQQNREYYSAKVIIEAEAALTHILTRLEQLCCKDDADEVVSRLLHQIDLVTRLSAQSDSRQAH</sequence>
<dbReference type="AlphaFoldDB" id="A0A381QC24"/>
<accession>A0A381QC24</accession>
<dbReference type="EMBL" id="UINC01001251">
    <property type="protein sequence ID" value="SUZ75617.1"/>
    <property type="molecule type" value="Genomic_DNA"/>
</dbReference>
<reference evidence="1" key="1">
    <citation type="submission" date="2018-05" db="EMBL/GenBank/DDBJ databases">
        <authorList>
            <person name="Lanie J.A."/>
            <person name="Ng W.-L."/>
            <person name="Kazmierczak K.M."/>
            <person name="Andrzejewski T.M."/>
            <person name="Davidsen T.M."/>
            <person name="Wayne K.J."/>
            <person name="Tettelin H."/>
            <person name="Glass J.I."/>
            <person name="Rusch D."/>
            <person name="Podicherti R."/>
            <person name="Tsui H.-C.T."/>
            <person name="Winkler M.E."/>
        </authorList>
    </citation>
    <scope>NUCLEOTIDE SEQUENCE</scope>
</reference>
<gene>
    <name evidence="1" type="ORF">METZ01_LOCUS28471</name>
</gene>
<name>A0A381QC24_9ZZZZ</name>
<organism evidence="1">
    <name type="scientific">marine metagenome</name>
    <dbReference type="NCBI Taxonomy" id="408172"/>
    <lineage>
        <taxon>unclassified sequences</taxon>
        <taxon>metagenomes</taxon>
        <taxon>ecological metagenomes</taxon>
    </lineage>
</organism>
<proteinExistence type="predicted"/>
<protein>
    <submittedName>
        <fullName evidence="1">Uncharacterized protein</fullName>
    </submittedName>
</protein>